<feature type="compositionally biased region" description="Acidic residues" evidence="8">
    <location>
        <begin position="1556"/>
        <end position="1570"/>
    </location>
</feature>
<feature type="region of interest" description="Disordered" evidence="8">
    <location>
        <begin position="4068"/>
        <end position="4108"/>
    </location>
</feature>
<dbReference type="InterPro" id="IPR050409">
    <property type="entry name" value="E3_ubiq-protein_ligase"/>
</dbReference>
<dbReference type="EMBL" id="KB932206">
    <property type="protein sequence ID" value="KCV69621.1"/>
    <property type="molecule type" value="Genomic_DNA"/>
</dbReference>
<evidence type="ECO:0000259" key="10">
    <source>
        <dbReference type="PROSITE" id="PS50237"/>
    </source>
</evidence>
<evidence type="ECO:0000256" key="7">
    <source>
        <dbReference type="PROSITE-ProRule" id="PRU00104"/>
    </source>
</evidence>
<feature type="compositionally biased region" description="Gly residues" evidence="8">
    <location>
        <begin position="4022"/>
        <end position="4050"/>
    </location>
</feature>
<protein>
    <recommendedName>
        <fullName evidence="3">HECT-type E3 ubiquitin transferase</fullName>
        <ecNumber evidence="3">2.3.2.26</ecNumber>
    </recommendedName>
</protein>
<keyword evidence="5 7" id="KW-0833">Ubl conjugation pathway</keyword>
<gene>
    <name evidence="11" type="ORF">H696_04040</name>
</gene>
<dbReference type="SMART" id="SM00119">
    <property type="entry name" value="HECTc"/>
    <property type="match status" value="1"/>
</dbReference>
<feature type="compositionally biased region" description="Low complexity" evidence="8">
    <location>
        <begin position="3797"/>
        <end position="3814"/>
    </location>
</feature>
<dbReference type="GO" id="GO:0005737">
    <property type="term" value="C:cytoplasm"/>
    <property type="evidence" value="ECO:0007669"/>
    <property type="project" value="TreeGrafter"/>
</dbReference>
<feature type="compositionally biased region" description="Low complexity" evidence="8">
    <location>
        <begin position="3821"/>
        <end position="3831"/>
    </location>
</feature>
<feature type="region of interest" description="Disordered" evidence="8">
    <location>
        <begin position="4624"/>
        <end position="4655"/>
    </location>
</feature>
<organism evidence="11">
    <name type="scientific">Fonticula alba</name>
    <name type="common">Slime mold</name>
    <dbReference type="NCBI Taxonomy" id="691883"/>
    <lineage>
        <taxon>Eukaryota</taxon>
        <taxon>Rotosphaerida</taxon>
        <taxon>Fonticulaceae</taxon>
        <taxon>Fonticula</taxon>
    </lineage>
</organism>
<feature type="region of interest" description="Disordered" evidence="8">
    <location>
        <begin position="5302"/>
        <end position="5358"/>
    </location>
</feature>
<feature type="compositionally biased region" description="Low complexity" evidence="8">
    <location>
        <begin position="3431"/>
        <end position="3499"/>
    </location>
</feature>
<feature type="region of interest" description="Disordered" evidence="8">
    <location>
        <begin position="4885"/>
        <end position="4913"/>
    </location>
</feature>
<feature type="compositionally biased region" description="Low complexity" evidence="8">
    <location>
        <begin position="5191"/>
        <end position="5209"/>
    </location>
</feature>
<accession>A0A058Z676</accession>
<dbReference type="InterPro" id="IPR010314">
    <property type="entry name" value="E3_Ub_ligase_DUF913"/>
</dbReference>
<dbReference type="eggNOG" id="KOG0939">
    <property type="taxonomic scope" value="Eukaryota"/>
</dbReference>
<feature type="region of interest" description="Disordered" evidence="8">
    <location>
        <begin position="3058"/>
        <end position="3105"/>
    </location>
</feature>
<feature type="compositionally biased region" description="Low complexity" evidence="8">
    <location>
        <begin position="5170"/>
        <end position="5182"/>
    </location>
</feature>
<feature type="compositionally biased region" description="Acidic residues" evidence="8">
    <location>
        <begin position="2953"/>
        <end position="2963"/>
    </location>
</feature>
<dbReference type="PANTHER" id="PTHR11254:SF67">
    <property type="entry name" value="E3 UBIQUITIN-PROTEIN LIGASE HUWE1"/>
    <property type="match status" value="1"/>
</dbReference>
<feature type="compositionally biased region" description="Basic and acidic residues" evidence="8">
    <location>
        <begin position="3656"/>
        <end position="3671"/>
    </location>
</feature>
<feature type="domain" description="HECT" evidence="10">
    <location>
        <begin position="5515"/>
        <end position="5852"/>
    </location>
</feature>
<feature type="compositionally biased region" description="Pro residues" evidence="8">
    <location>
        <begin position="4253"/>
        <end position="4263"/>
    </location>
</feature>
<feature type="compositionally biased region" description="Acidic residues" evidence="8">
    <location>
        <begin position="3292"/>
        <end position="3311"/>
    </location>
</feature>
<dbReference type="SMART" id="SM00165">
    <property type="entry name" value="UBA"/>
    <property type="match status" value="1"/>
</dbReference>
<feature type="domain" description="UBA" evidence="9">
    <location>
        <begin position="1606"/>
        <end position="1646"/>
    </location>
</feature>
<evidence type="ECO:0000256" key="3">
    <source>
        <dbReference type="ARBA" id="ARBA00012485"/>
    </source>
</evidence>
<feature type="region of interest" description="Disordered" evidence="8">
    <location>
        <begin position="1715"/>
        <end position="1754"/>
    </location>
</feature>
<keyword evidence="4" id="KW-0808">Transferase</keyword>
<evidence type="ECO:0000313" key="12">
    <source>
        <dbReference type="Proteomes" id="UP000030693"/>
    </source>
</evidence>
<feature type="compositionally biased region" description="Acidic residues" evidence="8">
    <location>
        <begin position="3208"/>
        <end position="3229"/>
    </location>
</feature>
<feature type="region of interest" description="Disordered" evidence="8">
    <location>
        <begin position="2953"/>
        <end position="2976"/>
    </location>
</feature>
<feature type="compositionally biased region" description="Pro residues" evidence="8">
    <location>
        <begin position="5210"/>
        <end position="5221"/>
    </location>
</feature>
<dbReference type="SUPFAM" id="SSF46934">
    <property type="entry name" value="UBA-like"/>
    <property type="match status" value="1"/>
</dbReference>
<dbReference type="GO" id="GO:0006511">
    <property type="term" value="P:ubiquitin-dependent protein catabolic process"/>
    <property type="evidence" value="ECO:0007669"/>
    <property type="project" value="TreeGrafter"/>
</dbReference>
<evidence type="ECO:0000256" key="6">
    <source>
        <dbReference type="ARBA" id="ARBA00034494"/>
    </source>
</evidence>
<evidence type="ECO:0000259" key="9">
    <source>
        <dbReference type="PROSITE" id="PS50030"/>
    </source>
</evidence>
<dbReference type="InterPro" id="IPR015940">
    <property type="entry name" value="UBA"/>
</dbReference>
<evidence type="ECO:0000256" key="8">
    <source>
        <dbReference type="SAM" id="MobiDB-lite"/>
    </source>
</evidence>
<feature type="region of interest" description="Disordered" evidence="8">
    <location>
        <begin position="3138"/>
        <end position="3338"/>
    </location>
</feature>
<evidence type="ECO:0000256" key="1">
    <source>
        <dbReference type="ARBA" id="ARBA00000885"/>
    </source>
</evidence>
<feature type="compositionally biased region" description="Low complexity" evidence="8">
    <location>
        <begin position="2870"/>
        <end position="2904"/>
    </location>
</feature>
<feature type="region of interest" description="Disordered" evidence="8">
    <location>
        <begin position="4994"/>
        <end position="5017"/>
    </location>
</feature>
<dbReference type="PROSITE" id="PS50030">
    <property type="entry name" value="UBA"/>
    <property type="match status" value="1"/>
</dbReference>
<feature type="compositionally biased region" description="Gly residues" evidence="8">
    <location>
        <begin position="3143"/>
        <end position="3158"/>
    </location>
</feature>
<comment type="catalytic activity">
    <reaction evidence="1">
        <text>S-ubiquitinyl-[E2 ubiquitin-conjugating enzyme]-L-cysteine + [acceptor protein]-L-lysine = [E2 ubiquitin-conjugating enzyme]-L-cysteine + N(6)-ubiquitinyl-[acceptor protein]-L-lysine.</text>
        <dbReference type="EC" id="2.3.2.26"/>
    </reaction>
</comment>
<dbReference type="GeneID" id="20528765"/>
<feature type="compositionally biased region" description="Acidic residues" evidence="8">
    <location>
        <begin position="3604"/>
        <end position="3615"/>
    </location>
</feature>
<evidence type="ECO:0000313" key="11">
    <source>
        <dbReference type="EMBL" id="KCV69621.1"/>
    </source>
</evidence>
<feature type="compositionally biased region" description="Low complexity" evidence="8">
    <location>
        <begin position="5308"/>
        <end position="5318"/>
    </location>
</feature>
<feature type="compositionally biased region" description="Low complexity" evidence="8">
    <location>
        <begin position="1525"/>
        <end position="1538"/>
    </location>
</feature>
<dbReference type="InterPro" id="IPR035983">
    <property type="entry name" value="Hect_E3_ubiquitin_ligase"/>
</dbReference>
<dbReference type="Gene3D" id="3.30.2160.10">
    <property type="entry name" value="Hect, E3 ligase catalytic domain"/>
    <property type="match status" value="1"/>
</dbReference>
<feature type="compositionally biased region" description="Acidic residues" evidence="8">
    <location>
        <begin position="3854"/>
        <end position="3863"/>
    </location>
</feature>
<dbReference type="OrthoDB" id="423283at2759"/>
<dbReference type="PROSITE" id="PS50237">
    <property type="entry name" value="HECT"/>
    <property type="match status" value="1"/>
</dbReference>
<feature type="compositionally biased region" description="Gly residues" evidence="8">
    <location>
        <begin position="4888"/>
        <end position="4897"/>
    </location>
</feature>
<feature type="compositionally biased region" description="Gly residues" evidence="8">
    <location>
        <begin position="4086"/>
        <end position="4106"/>
    </location>
</feature>
<sequence>MVLRKFPYRVPVVDPKISDLVEWLTQQERPLDHLINLVPAHVDLIDYSWPLPRSDLLLWVPVLKLVDAFIERILQGLAVGSVLEVTFPAERRTLVSVLRFLAILLRNTFNRSIYTCVDYVNGLLVVDDLEVLEAALTLGSVVLRRATRAARGRIEASRLLTLARGWGPTHRGMPLPLQCDLVASGGPAPASMSQVNFEYSAIDDPVGLPVTIRLAGLPDTGNGPSSSMAPAMRDLEVHYRQQFQRALRKYNVPLAEKFPLFHHMRLNTLVCAPEARETLVRIRLLAIMLIQFMAVDEASFRMLVFHEPEFMSDLASLISGDRVVPWSLQTLVLRIFEIVATANDSRTHGLVSALRLTADYGILVAILRKTLASIRSAEAPADIPPSFLTSLFSLIAVLVMSLPRSQRFAATSIFISMQPFLDGVFPRYTRATSLCLHVVDTMLFTQTSSVAPSAESEIHAFFNEHRGVLLVAQRLATELESMHGSLLALRAPAAGADAMDVDSGPGDGTETSASLAAGPMPFLAEMAIPMDQMRLIRVLFRFFIHAFRSNRAAETLRSLTDSPLMDAFRLVFANSHLFPSIYSTALSLLGLMIHTEPTSLVVFQELGITDLVLETLAPAGLEPGSVRWSPFSFPAGYAPLDRLCGVAAGTDAGLPAAGGFFARPIRPYPDEEALLSLPLLLSALCLNDAGVQAVRESRALEHLACVLTSPNFVNILSLSPMIYIPERASCYLPTDFGATFNELARHHPSLKPAAMAAVRLVLRNLHELADTVASNPGRFDAFTNLAMESESLVLESAGPNRAPFSFLLRAISSTCKFLEAFTRTPCVCGDLLREVPVPELLSLALLPGLPYTFSEGRSYSCITKLLGHLISSSNLCVKSLLPFLVERLGTSLATLQAEGSLFHKFSFDSHLAQFIGITDPAVRDRGSAILHALSQSLILVRLVADLTHLTLTGHIFGSMLFIMEYIGTPEVAATLAQAARLSLSLSKEAFLLYRAPESPAVLRLIETRRAEAAAENIQLLNTTQPQSMYQLSQLSRYFTPQAQAQMATAGENVRLLCPSNRMALYSVSSKFVSALTALLRGFAEAAHRLQAETPTLERKACFPAPAVRQAARQTMALVLDPIREPGFLLPGPACEATAGGSSPAEADGSSAPVEHTLVASSVAYMLVHRLHRVLAQGQPGWVPNIPMAFAFAEHLSPEEAAGPADKVFADAEPAPLLLARCLWARRQALSRHPAAVAAAAGGHMSCASTCPEAPANVLPDPLLRAMRATEIALSFFLNLTAGLMTFRQLFSRQALTYYFIMYAYFGEPEPLTAEQVAALPAPPPDAGAAGADILPGQPATHHRVTYHQLVAPAKQHAHVSRALHALIRFNSQVSDFVVGMWRQGLGTLKHCDAYLLSHVIYHLHFTLDFAQNRLPDLSAVKLPTPGGPARVSIDPLAGRLDRTPGAGFGLTTFVMPDWQTLVGGRPGEGAAADAGRGGTLAAAAAAAGPGATVPGSRPGDGAAPGPAAGPGRPILPGPGAGTGTSGATPAAPTTNPLASPHFLELLDILHGVSSPDSEDEGDAGDSDTESEDGRGSPSSGDEESIDILEPLSAAEAAAAFEVPEVEPDPSSVDMLQELGFSRADCERALRAAHNNLAVAADALLSQPAASRSAPPRRPALVIPEPVAAAGGASPAAAAVEAAAAVATAAAAAAAGAGAGAGAGASSTTEATAAAAAAATSPDGRAGAGGAEAETTGTGGAAAAGRPAGPGDAPLPPFLEVEMSAFISTLMDHFCELAGRRIAASRALSTPELIDQSIELIQSTERITRSCQILIVSLLLSVSALAFKQEDPVAGAKAEDAATAAASLTAHYSRSLLAQSKDRIREMIDRIVLRARDMMAELLLLPVKEEPGSAEAGPAFGLSGCPLAGSQGHRAVLRLLAVCFQDADFGSAFVASVSRQLVPTLAACVDRVLARPPASPDRPPFWLSTCLLVLVRVQKFSCAMDDGQVNPVLRRPLDMQAVLQSVEYSLPRLLDESLAEPAAVVAEPAADVPMADGPASGTRPSPPPADVAPADVPMADGPAAEAGPLPAAVAFQIAPLTEEQQHAVVRLAVLVLARSGELPLLENEQTLADDHVRLITLAQAGRSFTLTVDNSLCPSYVGALMTIEAAFMALVTLSSSRSAVRLFVALGGPGHTIRSCRRSLFFNHFTYANLLVRQALELALVDYVVEDLALQTTHARDPPIPLTRFLGYFQYDATATAKAMALAGLYGEAVLSQSLAAGVSAYSLELPRAFLRFSDLDLSAATGPAATGADRPAGGEAAKPAATSPEAVSRAYFAGLAREFDRFFPDTSDAPLTAVLGPLVDELLASQASRIHLERAFLRTSKLGASGPNYAEMPAPCTQRRRLAADVRYRDAHFYTCFLMELLKEVVASYPPAKYYLALRYVPGAGSGGGFVAPAAGTTAHGATGPGAGAASMPGPGGGAPSAAATVAAPARPFDSAFLDFLLDRILLAHMRVETPPGPKSSATVLVDSRRTAEASLAADLLLELSLVSTSSLNRVLITSLLGFSRQAAPTGAGAGAGAGAGVAAAAAAAAAASGPGAPVAAGAAPSPASGSLLTDIPSDRSPIYSARFEVDLARQLVLMIHHRVATLLDLLAAHLHPAASGSTGSPISSASGSPQLLGLPGQSPVLPAADSGACAPGLLGGASLPGSSMAAVVTAVTAAAASANTLTPNQIFGRLSILLQLLYRILSGSLGSICEVSRALSLKSLQFASPAKAALDAGFIPLLFGTLRVLNANFQAAPELITSILTPLAFLTKTANRLSQMMYRLQLSESWLASQQAPGGGSSAGAAGAKALAGARARRPGGDASDSDAEGPDRPSKRRRGGSGSSAGADSTALAAMRPGRARPGAAGASSSSSSSGASASRTGLLFSRSRSWFAAPMRTSLIISHSGPGSGLGGPSLGEIEFVIEADDSDDEEEEDAHDDGSEGMDAGSPVPLVTEADAQRLLHIVFDTASDSASGLESGSDGSESGSSSGAGSEAEDAGDGPSGSTGALRYAQIRSLSDYDRLVLLDAVQEQEQMQHAQQQQQQRQQRQQQQQAQARAHAQSLAHAAPAGAASGPASDSDAEDILLALLAADRSSTGGQTILDTGSSRIYLSDLLSSGGGGGGGPASAGGGRSPDAGDVLFEASGPPGDSTTSDSEPGRTSEDDEDLSLSEGDINIVLNILDGEDDEHDEHGSDDDEADDHDDVDLHLHLGLGLERNGRVVAGPGDEDDDSDVYSGLLMPLGRGRGRGRASAAGASHSDSSASSSSDEEEDDDDDDDDDAIDESTEPGVPGDVFGQNSDVDDEHDSLVEDDHLRDMMLYGEDEVELQLRRAGQPDDNSIDTLPSSRRRQRLILRRAAVMDSPLRAGPGDAAQPAGVSGSLSHAAGGVGGATRPGAPSPGPGSGPGAALSGPVPMGAATPGPVAVPAAAGSVPSPGQVAAAPSPEAALAASVPGTPVPAAAAAPGPGSTAAPAAEDPLGDSLILAVDDAFDVMDAAADEEEEEDPDGWDADGDPEDGGIISMPPPQGHHDMSDIESMDEDDVNEDDFGGETLCDNSYTTTVAPGDEHIIGEDLVRDPFDTMDEDDDDEALFDQIPRLARRYVGDEDEDEDEDEDLEEEEDDDDEEEEEDEHDIHTLHGEDHADFEARGPPPADALFALPSRNSPMDPHDGIPGDYPPGELNRLLRAPGLVVSGFPIRRSGRRSSLSVGGTDRGAAGAPGAERASSPPPASAPGPGDLSEDTAQQVAGLVRLLQSASSRLAPGSGGHGDSSDDGSSSSSGGSDSDSDSGAPSGGGTSDSDNSGASSDGSDHSGDDADVSDIFRLLAEQASESDDLDEGGDLSSPGGPGSEYNDILASLERILGTEGGESRAGRRRPIAGGPPLAAGGFGGPVSSSDREDATEPQATNHHLRLPAGVGYMRLPSGASGPGGAGVGPAEDYPSSDAYSDEDLDMVGGLGPDDLSETTANYTPADLDPDVIEFGMDGEIVRMGTFTSGDGAGAGGGGGGGGGGGPGAGGADAAAPGGGSSRRPSVRWVLPPIRHQAAAAGSPLRPGLLRSPIGRRFGGPGGGGGPGRRGGPGGHHPLGPERLIFSSMNFRDLWARVRLLPDPPTEDSARAFRLNSADAAEADARLPGVTPLGVAPGQPPLLVSPGGGAAGSAGMHHQHPLHLVPEREDLIDPAGSDMQSLMTMSEAVSPRPGRLAMPRSAASLRMGWSPSGRRPSGFLLPGVRPPGMAPPLSPGTQGAAGGGGGGGGGGGSTASPRGAAPMPDDLNALVLTVMPGAVPVRSVSSSPREAAEAPAGGLATAGAGGSAADAAASAASASDSTGNLSALLAQYLPQPGGLDVLAQQMAGDRAPPGPVDLSSINAFPNTHIVTSQLLALSQFGGGATGHHAAGLCSAPPPTGWHEPPPPLQQTWETANAIASLHARNERNRPGADMFHFFRVTQSGRPTRRDRNSFLPAPSAALDSPNRFGPPPEHSYIAPPSVSQPQLHTLPELFVPYVDALALIDLDLPFAALRDLYTMRMFPAPAVMMNGRALRRTPAIYYNLETTAYRWGSMLVVAGCHAINGTLLGLLNRFLARHLRPLALGLGPEAAGPELAQVGGMADDPAAESGPKAPGPPVPGFPANHLAHGRSSLAVSPSEDHPTGGNPIGRLRVAPSGTLLARSPAIRERRPTARLAARPRASPRLPTNVSLSIYLRSKEFSPSPLIDREMLFSLMKLLFVAHPINSVALLQPITFLCANRSVSAFVLAFILCVISPNPALRIVLGPKYSSLGFLGSRHERESAALIQRMLRAGPTGAGVEDPGDAPSWTLPSRVTLRSVTLLRGLIERSDVSGTINRMMLSPVDLGVILSATSQQAATGGPGAGGPAGSGSAPAAAPPGPGPAPVAASRQVVIPLIHLIELLHIDAIVHDSPVLENLMDLIFNVSLLLVQRQTPPMHVIEQLMSLEPAPIIEPVPILAPSPPASMASMAPSAGGPATPGPGPDTATSAPLPRSLNISQLLIPTTSVYHLVNLLQVPNCSSRTFGLTLLVLSNISELPRYRPVVRDAILASIRTLGRRTAADIASLADLLDRFVTVATVTQTDEQSSSTSSTEQQKIDVTAAMANMDLSRLSSQVSSQVQLLRTVKALGSPFSVDGPDSPFGQASSAGLSADAGPPGPGSGSGPAAAGAGAGPAMADGSPDSQPPLRPAAPVPVSPLAGAADATASLMAAFRWNIEQVFHDLTAAGLWRSLSRALDLLLLSSDLTHVSAVLLPVIECLFLICQVSIFKERSLPQTVDSTPCPSAGPSRAPSPGPGGGHPGPLAPADMAHPLPGSHSGSGSGSGSGSPASSPGEYLVKFVYRFKVLINHIIRSQTNLISKGTFLCLVTHLPDALDFDIKRTFFNHQIQQFLDPSSRAATQAAATAGMFNAGTPPGVAAAAAAAVFPRPGAGAASPGGGFLPTAAGPGSSLPTAASMTELAAQTRQPIRLTVDRDTVLEDSFTAMQFLKPERVRLAPIQITFRGEPAVDAGGVTREWFNILTRQMFDPNYALFENVSGKKVTLQPNRLSHLASANHLAYFRFVGRIIGRAIFDARVLDVHFTQSLYKHMLGRPISHQDMAAVDPSFHQSLVWILENSIDDVLDLTFSHDTDDLGQTVAVDLVPGGSAIPVTDANKHDYVRLVAELRLSKAIESQIGAFLQGLHEIIPRHFLSIFSEQELESLIAGMPDIDVDDWRNNTLYTNYSPASPQVQWFWRAVRSFSNEERAQLLQFVTGSSRIPLEGFSHLEGSNGRQRFSISKDFRSNNRLPAAHTCFNQLDLPEYDSYEQLRRNLLTAISECTTGFAFA</sequence>
<dbReference type="GO" id="GO:0061630">
    <property type="term" value="F:ubiquitin protein ligase activity"/>
    <property type="evidence" value="ECO:0007669"/>
    <property type="project" value="UniProtKB-EC"/>
</dbReference>
<dbReference type="FunFam" id="3.30.2410.10:FF:000004">
    <property type="entry name" value="E3 ubiquitin-protein ligase HUWE1, variant"/>
    <property type="match status" value="1"/>
</dbReference>
<dbReference type="Pfam" id="PF00632">
    <property type="entry name" value="HECT"/>
    <property type="match status" value="1"/>
</dbReference>
<feature type="active site" description="Glycyl thioester intermediate" evidence="7">
    <location>
        <position position="5819"/>
    </location>
</feature>
<feature type="region of interest" description="Disordered" evidence="8">
    <location>
        <begin position="1488"/>
        <end position="1538"/>
    </location>
</feature>
<dbReference type="Proteomes" id="UP000030693">
    <property type="component" value="Unassembled WGS sequence"/>
</dbReference>
<dbReference type="EC" id="2.3.2.26" evidence="3"/>
<feature type="region of interest" description="Disordered" evidence="8">
    <location>
        <begin position="4310"/>
        <end position="4334"/>
    </location>
</feature>
<feature type="region of interest" description="Disordered" evidence="8">
    <location>
        <begin position="5161"/>
        <end position="5221"/>
    </location>
</feature>
<feature type="compositionally biased region" description="Basic and acidic residues" evidence="8">
    <location>
        <begin position="3589"/>
        <end position="3603"/>
    </location>
</feature>
<feature type="region of interest" description="Disordered" evidence="8">
    <location>
        <begin position="4662"/>
        <end position="4681"/>
    </location>
</feature>
<feature type="compositionally biased region" description="Low complexity" evidence="8">
    <location>
        <begin position="4994"/>
        <end position="5004"/>
    </location>
</feature>
<feature type="region of interest" description="Disordered" evidence="8">
    <location>
        <begin position="4235"/>
        <end position="4293"/>
    </location>
</feature>
<feature type="compositionally biased region" description="Gly residues" evidence="8">
    <location>
        <begin position="4268"/>
        <end position="4282"/>
    </location>
</feature>
<feature type="region of interest" description="Disordered" evidence="8">
    <location>
        <begin position="4022"/>
        <end position="4055"/>
    </location>
</feature>
<dbReference type="Pfam" id="PF06025">
    <property type="entry name" value="DUF913"/>
    <property type="match status" value="1"/>
</dbReference>
<dbReference type="SUPFAM" id="SSF56204">
    <property type="entry name" value="Hect, E3 ligase catalytic domain"/>
    <property type="match status" value="1"/>
</dbReference>
<feature type="compositionally biased region" description="Low complexity" evidence="8">
    <location>
        <begin position="1488"/>
        <end position="1514"/>
    </location>
</feature>
<feature type="compositionally biased region" description="Acidic residues" evidence="8">
    <location>
        <begin position="3629"/>
        <end position="3655"/>
    </location>
</feature>
<feature type="compositionally biased region" description="Low complexity" evidence="8">
    <location>
        <begin position="2997"/>
        <end position="3019"/>
    </location>
</feature>
<dbReference type="InterPro" id="IPR000569">
    <property type="entry name" value="HECT_dom"/>
</dbReference>
<evidence type="ECO:0000256" key="4">
    <source>
        <dbReference type="ARBA" id="ARBA00022679"/>
    </source>
</evidence>
<dbReference type="Pfam" id="PF00627">
    <property type="entry name" value="UBA"/>
    <property type="match status" value="1"/>
</dbReference>
<feature type="compositionally biased region" description="Low complexity" evidence="8">
    <location>
        <begin position="1742"/>
        <end position="1751"/>
    </location>
</feature>
<evidence type="ECO:0000256" key="2">
    <source>
        <dbReference type="ARBA" id="ARBA00004906"/>
    </source>
</evidence>
<dbReference type="Pfam" id="PF06012">
    <property type="entry name" value="DUF908"/>
    <property type="match status" value="2"/>
</dbReference>
<dbReference type="FunFam" id="3.30.2160.10:FF:000001">
    <property type="entry name" value="E3 ubiquitin-protein ligase NEDD4-like"/>
    <property type="match status" value="1"/>
</dbReference>
<feature type="region of interest" description="Disordered" evidence="8">
    <location>
        <begin position="2031"/>
        <end position="2051"/>
    </location>
</feature>
<feature type="compositionally biased region" description="Acidic residues" evidence="8">
    <location>
        <begin position="3558"/>
        <end position="3573"/>
    </location>
</feature>
<feature type="region of interest" description="Disordered" evidence="8">
    <location>
        <begin position="2997"/>
        <end position="3033"/>
    </location>
</feature>
<dbReference type="PANTHER" id="PTHR11254">
    <property type="entry name" value="HECT DOMAIN UBIQUITIN-PROTEIN LIGASE"/>
    <property type="match status" value="1"/>
</dbReference>
<proteinExistence type="inferred from homology"/>
<dbReference type="Gene3D" id="1.10.8.10">
    <property type="entry name" value="DNA helicase RuvA subunit, C-terminal domain"/>
    <property type="match status" value="1"/>
</dbReference>
<comment type="pathway">
    <text evidence="2">Protein modification; protein ubiquitination.</text>
</comment>
<feature type="region of interest" description="Disordered" evidence="8">
    <location>
        <begin position="2822"/>
        <end position="2904"/>
    </location>
</feature>
<dbReference type="RefSeq" id="XP_009496186.1">
    <property type="nucleotide sequence ID" value="XM_009497911.1"/>
</dbReference>
<dbReference type="CDD" id="cd00078">
    <property type="entry name" value="HECTc"/>
    <property type="match status" value="1"/>
</dbReference>
<feature type="compositionally biased region" description="Low complexity" evidence="8">
    <location>
        <begin position="3275"/>
        <end position="3291"/>
    </location>
</feature>
<dbReference type="GO" id="GO:0000209">
    <property type="term" value="P:protein polyubiquitination"/>
    <property type="evidence" value="ECO:0007669"/>
    <property type="project" value="TreeGrafter"/>
</dbReference>
<dbReference type="Gene3D" id="3.90.1750.10">
    <property type="entry name" value="Hect, E3 ligase catalytic domains"/>
    <property type="match status" value="1"/>
</dbReference>
<feature type="compositionally biased region" description="Low complexity" evidence="8">
    <location>
        <begin position="1715"/>
        <end position="1735"/>
    </location>
</feature>
<feature type="region of interest" description="Disordered" evidence="8">
    <location>
        <begin position="3353"/>
        <end position="3996"/>
    </location>
</feature>
<evidence type="ECO:0000256" key="5">
    <source>
        <dbReference type="ARBA" id="ARBA00022786"/>
    </source>
</evidence>
<comment type="similarity">
    <text evidence="6">Belongs to the UPL family. TOM1/PTR1 subfamily.</text>
</comment>
<dbReference type="STRING" id="691883.A0A058Z676"/>
<feature type="compositionally biased region" description="Low complexity" evidence="8">
    <location>
        <begin position="3727"/>
        <end position="3749"/>
    </location>
</feature>
<dbReference type="InterPro" id="IPR009060">
    <property type="entry name" value="UBA-like_sf"/>
</dbReference>
<keyword evidence="12" id="KW-1185">Reference proteome</keyword>
<reference evidence="11" key="1">
    <citation type="submission" date="2013-04" db="EMBL/GenBank/DDBJ databases">
        <title>The Genome Sequence of Fonticula alba ATCC 38817.</title>
        <authorList>
            <consortium name="The Broad Institute Genomics Platform"/>
            <person name="Russ C."/>
            <person name="Cuomo C."/>
            <person name="Burger G."/>
            <person name="Gray M.W."/>
            <person name="Holland P.W.H."/>
            <person name="King N."/>
            <person name="Lang F.B.F."/>
            <person name="Roger A.J."/>
            <person name="Ruiz-Trillo I."/>
            <person name="Brown M."/>
            <person name="Walker B."/>
            <person name="Young S."/>
            <person name="Zeng Q."/>
            <person name="Gargeya S."/>
            <person name="Fitzgerald M."/>
            <person name="Haas B."/>
            <person name="Abouelleil A."/>
            <person name="Allen A.W."/>
            <person name="Alvarado L."/>
            <person name="Arachchi H.M."/>
            <person name="Berlin A.M."/>
            <person name="Chapman S.B."/>
            <person name="Gainer-Dewar J."/>
            <person name="Goldberg J."/>
            <person name="Griggs A."/>
            <person name="Gujja S."/>
            <person name="Hansen M."/>
            <person name="Howarth C."/>
            <person name="Imamovic A."/>
            <person name="Ireland A."/>
            <person name="Larimer J."/>
            <person name="McCowan C."/>
            <person name="Murphy C."/>
            <person name="Pearson M."/>
            <person name="Poon T.W."/>
            <person name="Priest M."/>
            <person name="Roberts A."/>
            <person name="Saif S."/>
            <person name="Shea T."/>
            <person name="Sisk P."/>
            <person name="Sykes S."/>
            <person name="Wortman J."/>
            <person name="Nusbaum C."/>
            <person name="Birren B."/>
        </authorList>
    </citation>
    <scope>NUCLEOTIDE SEQUENCE [LARGE SCALE GENOMIC DNA]</scope>
    <source>
        <strain evidence="11">ATCC 38817</strain>
    </source>
</reference>
<feature type="region of interest" description="Disordered" evidence="8">
    <location>
        <begin position="1552"/>
        <end position="1584"/>
    </location>
</feature>
<feature type="compositionally biased region" description="Acidic residues" evidence="8">
    <location>
        <begin position="3513"/>
        <end position="3541"/>
    </location>
</feature>
<name>A0A058Z676_FONAL</name>
<feature type="compositionally biased region" description="Polar residues" evidence="8">
    <location>
        <begin position="3361"/>
        <end position="3370"/>
    </location>
</feature>
<dbReference type="InterPro" id="IPR010309">
    <property type="entry name" value="E3_Ub_ligase_DUF908"/>
</dbReference>
<dbReference type="Gene3D" id="3.30.2410.10">
    <property type="entry name" value="Hect, E3 ligase catalytic domain"/>
    <property type="match status" value="1"/>
</dbReference>
<feature type="compositionally biased region" description="Low complexity" evidence="8">
    <location>
        <begin position="2828"/>
        <end position="2839"/>
    </location>
</feature>